<gene>
    <name evidence="6" type="ORF">H8Z77_00800</name>
</gene>
<keyword evidence="3" id="KW-0238">DNA-binding</keyword>
<evidence type="ECO:0000256" key="4">
    <source>
        <dbReference type="ARBA" id="ARBA00023163"/>
    </source>
</evidence>
<dbReference type="Pfam" id="PF03466">
    <property type="entry name" value="LysR_substrate"/>
    <property type="match status" value="1"/>
</dbReference>
<name>A0ABR7IN63_9CLOT</name>
<evidence type="ECO:0000313" key="7">
    <source>
        <dbReference type="Proteomes" id="UP000649151"/>
    </source>
</evidence>
<evidence type="ECO:0000256" key="1">
    <source>
        <dbReference type="ARBA" id="ARBA00009437"/>
    </source>
</evidence>
<dbReference type="SUPFAM" id="SSF53850">
    <property type="entry name" value="Periplasmic binding protein-like II"/>
    <property type="match status" value="1"/>
</dbReference>
<reference evidence="6 7" key="1">
    <citation type="submission" date="2020-08" db="EMBL/GenBank/DDBJ databases">
        <title>Genome public.</title>
        <authorList>
            <person name="Liu C."/>
            <person name="Sun Q."/>
        </authorList>
    </citation>
    <scope>NUCLEOTIDE SEQUENCE [LARGE SCALE GENOMIC DNA]</scope>
    <source>
        <strain evidence="6 7">NSJ-27</strain>
    </source>
</reference>
<dbReference type="RefSeq" id="WP_186995856.1">
    <property type="nucleotide sequence ID" value="NZ_JACOQK010000001.1"/>
</dbReference>
<dbReference type="SUPFAM" id="SSF46785">
    <property type="entry name" value="Winged helix' DNA-binding domain"/>
    <property type="match status" value="1"/>
</dbReference>
<evidence type="ECO:0000256" key="2">
    <source>
        <dbReference type="ARBA" id="ARBA00023015"/>
    </source>
</evidence>
<protein>
    <submittedName>
        <fullName evidence="6">LysR family transcriptional regulator</fullName>
    </submittedName>
</protein>
<comment type="similarity">
    <text evidence="1">Belongs to the LysR transcriptional regulatory family.</text>
</comment>
<comment type="caution">
    <text evidence="6">The sequence shown here is derived from an EMBL/GenBank/DDBJ whole genome shotgun (WGS) entry which is preliminary data.</text>
</comment>
<dbReference type="InterPro" id="IPR000847">
    <property type="entry name" value="LysR_HTH_N"/>
</dbReference>
<proteinExistence type="inferred from homology"/>
<keyword evidence="2" id="KW-0805">Transcription regulation</keyword>
<dbReference type="PANTHER" id="PTHR30126:SF40">
    <property type="entry name" value="HTH-TYPE TRANSCRIPTIONAL REGULATOR GLTR"/>
    <property type="match status" value="1"/>
</dbReference>
<dbReference type="InterPro" id="IPR005119">
    <property type="entry name" value="LysR_subst-bd"/>
</dbReference>
<evidence type="ECO:0000313" key="6">
    <source>
        <dbReference type="EMBL" id="MBC5786565.1"/>
    </source>
</evidence>
<dbReference type="Proteomes" id="UP000649151">
    <property type="component" value="Unassembled WGS sequence"/>
</dbReference>
<dbReference type="PRINTS" id="PR00039">
    <property type="entry name" value="HTHLYSR"/>
</dbReference>
<dbReference type="CDD" id="cd05466">
    <property type="entry name" value="PBP2_LTTR_substrate"/>
    <property type="match status" value="1"/>
</dbReference>
<feature type="domain" description="HTH lysR-type" evidence="5">
    <location>
        <begin position="1"/>
        <end position="58"/>
    </location>
</feature>
<evidence type="ECO:0000259" key="5">
    <source>
        <dbReference type="PROSITE" id="PS50931"/>
    </source>
</evidence>
<dbReference type="InterPro" id="IPR036390">
    <property type="entry name" value="WH_DNA-bd_sf"/>
</dbReference>
<organism evidence="6 7">
    <name type="scientific">Clostridium facile</name>
    <dbReference type="NCBI Taxonomy" id="2763035"/>
    <lineage>
        <taxon>Bacteria</taxon>
        <taxon>Bacillati</taxon>
        <taxon>Bacillota</taxon>
        <taxon>Clostridia</taxon>
        <taxon>Eubacteriales</taxon>
        <taxon>Clostridiaceae</taxon>
        <taxon>Clostridium</taxon>
    </lineage>
</organism>
<dbReference type="PANTHER" id="PTHR30126">
    <property type="entry name" value="HTH-TYPE TRANSCRIPTIONAL REGULATOR"/>
    <property type="match status" value="1"/>
</dbReference>
<dbReference type="Pfam" id="PF00126">
    <property type="entry name" value="HTH_1"/>
    <property type="match status" value="1"/>
</dbReference>
<dbReference type="InterPro" id="IPR036388">
    <property type="entry name" value="WH-like_DNA-bd_sf"/>
</dbReference>
<dbReference type="Gene3D" id="3.40.190.290">
    <property type="match status" value="1"/>
</dbReference>
<dbReference type="PROSITE" id="PS50931">
    <property type="entry name" value="HTH_LYSR"/>
    <property type="match status" value="1"/>
</dbReference>
<keyword evidence="7" id="KW-1185">Reference proteome</keyword>
<dbReference type="Gene3D" id="1.10.10.10">
    <property type="entry name" value="Winged helix-like DNA-binding domain superfamily/Winged helix DNA-binding domain"/>
    <property type="match status" value="1"/>
</dbReference>
<keyword evidence="4" id="KW-0804">Transcription</keyword>
<sequence>MKLLQLYYFNCVAESQCISKTAKALHIAQPSLTQTIKRLEREIGAPLFDHVGRQIVLNTYGKILYDRTRTIFASLNQAKSEILYQTNQKKRTITLSVHCASPILPGLVQSFKMKYPDILLRVYQSSDLEHDKKDVDLKISAYTSIENLSPESSTLLLEENLVIAKPFNYIPNDPAKFDTSVLSLKNFCNESFISLTEKSNLYEILQSCCQQYGFTPNISLFCDNPQVFREMLKLGMGVSLIPEQSWAEIIKTLPDLLTIIPIHSPASKRYIYLTWEKEKYQSEAVLAMKQHIIDYFSKLI</sequence>
<dbReference type="EMBL" id="JACOQK010000001">
    <property type="protein sequence ID" value="MBC5786565.1"/>
    <property type="molecule type" value="Genomic_DNA"/>
</dbReference>
<accession>A0ABR7IN63</accession>
<evidence type="ECO:0000256" key="3">
    <source>
        <dbReference type="ARBA" id="ARBA00023125"/>
    </source>
</evidence>